<dbReference type="InterPro" id="IPR036291">
    <property type="entry name" value="NAD(P)-bd_dom_sf"/>
</dbReference>
<dbReference type="PANTHER" id="PTHR31873">
    <property type="entry name" value="L-ASPARTATE DEHYDROGENASE-RELATED"/>
    <property type="match status" value="1"/>
</dbReference>
<dbReference type="Gene3D" id="3.40.50.720">
    <property type="entry name" value="NAD(P)-binding Rossmann-like Domain"/>
    <property type="match status" value="2"/>
</dbReference>
<proteinExistence type="predicted"/>
<keyword evidence="2" id="KW-1185">Reference proteome</keyword>
<evidence type="ECO:0000313" key="3">
    <source>
        <dbReference type="WBParaSite" id="scf7180000421612.g7370"/>
    </source>
</evidence>
<evidence type="ECO:0000256" key="1">
    <source>
        <dbReference type="SAM" id="MobiDB-lite"/>
    </source>
</evidence>
<dbReference type="PANTHER" id="PTHR31873:SF6">
    <property type="entry name" value="ASPARTATE DEHYDROGENASE DOMAIN-CONTAINING PROTEIN"/>
    <property type="match status" value="1"/>
</dbReference>
<feature type="region of interest" description="Disordered" evidence="1">
    <location>
        <begin position="1"/>
        <end position="23"/>
    </location>
</feature>
<evidence type="ECO:0000313" key="2">
    <source>
        <dbReference type="Proteomes" id="UP000887560"/>
    </source>
</evidence>
<name>A0A915NZW6_9BILA</name>
<dbReference type="SUPFAM" id="SSF51735">
    <property type="entry name" value="NAD(P)-binding Rossmann-fold domains"/>
    <property type="match status" value="1"/>
</dbReference>
<dbReference type="AlphaFoldDB" id="A0A915NZW6"/>
<protein>
    <submittedName>
        <fullName evidence="3">Aspartate dehydrogenase domain-containing protein</fullName>
    </submittedName>
</protein>
<dbReference type="Proteomes" id="UP000887560">
    <property type="component" value="Unplaced"/>
</dbReference>
<accession>A0A915NZW6</accession>
<reference evidence="3" key="1">
    <citation type="submission" date="2022-11" db="UniProtKB">
        <authorList>
            <consortium name="WormBaseParasite"/>
        </authorList>
    </citation>
    <scope>IDENTIFICATION</scope>
</reference>
<sequence length="200" mass="22421">MVTSTENPSEEEEIFSNTFKSQQQKQNQKRIGIIGFGRLGQFLKIELSKSPEFLLQKIWNRTEDSNEGVLPLSELNEENLKDIDLIIEIGSVTALAVEKTYNEIKAATRRQEDNHSVFIPSGALWGSRDIQKMADFGVLKTLSITTMLHPNALQLAELCSDSSSELKVLHSFCEECKKTNSPKVLYDGKHSPTTLSYGAK</sequence>
<organism evidence="2 3">
    <name type="scientific">Meloidogyne floridensis</name>
    <dbReference type="NCBI Taxonomy" id="298350"/>
    <lineage>
        <taxon>Eukaryota</taxon>
        <taxon>Metazoa</taxon>
        <taxon>Ecdysozoa</taxon>
        <taxon>Nematoda</taxon>
        <taxon>Chromadorea</taxon>
        <taxon>Rhabditida</taxon>
        <taxon>Tylenchina</taxon>
        <taxon>Tylenchomorpha</taxon>
        <taxon>Tylenchoidea</taxon>
        <taxon>Meloidogynidae</taxon>
        <taxon>Meloidogyninae</taxon>
        <taxon>Meloidogyne</taxon>
    </lineage>
</organism>
<dbReference type="WBParaSite" id="scf7180000421612.g7370">
    <property type="protein sequence ID" value="scf7180000421612.g7370"/>
    <property type="gene ID" value="scf7180000421612.g7370"/>
</dbReference>